<keyword evidence="2" id="KW-0433">Leucine-rich repeat</keyword>
<keyword evidence="6" id="KW-0472">Membrane</keyword>
<dbReference type="InterPro" id="IPR032675">
    <property type="entry name" value="LRR_dom_sf"/>
</dbReference>
<dbReference type="InterPro" id="IPR017441">
    <property type="entry name" value="Protein_kinase_ATP_BS"/>
</dbReference>
<dbReference type="EMBL" id="JAGKQM010000002">
    <property type="protein sequence ID" value="KAH0938935.1"/>
    <property type="molecule type" value="Genomic_DNA"/>
</dbReference>
<dbReference type="Gene3D" id="3.80.10.10">
    <property type="entry name" value="Ribonuclease Inhibitor"/>
    <property type="match status" value="3"/>
</dbReference>
<feature type="domain" description="Protein kinase" evidence="8">
    <location>
        <begin position="456"/>
        <end position="552"/>
    </location>
</feature>
<dbReference type="Gene3D" id="3.30.200.20">
    <property type="entry name" value="Phosphorylase Kinase, domain 1"/>
    <property type="match status" value="1"/>
</dbReference>
<protein>
    <recommendedName>
        <fullName evidence="8">Protein kinase domain-containing protein</fullName>
    </recommendedName>
</protein>
<evidence type="ECO:0000256" key="4">
    <source>
        <dbReference type="ARBA" id="ARBA00022737"/>
    </source>
</evidence>
<evidence type="ECO:0000256" key="1">
    <source>
        <dbReference type="ARBA" id="ARBA00004370"/>
    </source>
</evidence>
<dbReference type="InterPro" id="IPR000719">
    <property type="entry name" value="Prot_kinase_dom"/>
</dbReference>
<comment type="caution">
    <text evidence="9">The sequence shown here is derived from an EMBL/GenBank/DDBJ whole genome shotgun (WGS) entry which is preliminary data.</text>
</comment>
<evidence type="ECO:0000256" key="3">
    <source>
        <dbReference type="ARBA" id="ARBA00022692"/>
    </source>
</evidence>
<evidence type="ECO:0000259" key="8">
    <source>
        <dbReference type="PROSITE" id="PS50011"/>
    </source>
</evidence>
<proteinExistence type="predicted"/>
<dbReference type="InterPro" id="IPR051809">
    <property type="entry name" value="Plant_receptor-like_S/T_kinase"/>
</dbReference>
<keyword evidence="5" id="KW-1133">Transmembrane helix</keyword>
<keyword evidence="7" id="KW-0547">Nucleotide-binding</keyword>
<dbReference type="Proteomes" id="UP000824890">
    <property type="component" value="Unassembled WGS sequence"/>
</dbReference>
<dbReference type="InterPro" id="IPR011009">
    <property type="entry name" value="Kinase-like_dom_sf"/>
</dbReference>
<comment type="subcellular location">
    <subcellularLocation>
        <location evidence="1">Membrane</location>
    </subcellularLocation>
</comment>
<dbReference type="PANTHER" id="PTHR27008:SF526">
    <property type="entry name" value="GENOME ASSEMBLY, CHROMOSOME: A10"/>
    <property type="match status" value="1"/>
</dbReference>
<keyword evidence="7" id="KW-0067">ATP-binding</keyword>
<dbReference type="PROSITE" id="PS50011">
    <property type="entry name" value="PROTEIN_KINASE_DOM"/>
    <property type="match status" value="1"/>
</dbReference>
<dbReference type="InterPro" id="IPR001611">
    <property type="entry name" value="Leu-rich_rpt"/>
</dbReference>
<evidence type="ECO:0000313" key="9">
    <source>
        <dbReference type="EMBL" id="KAH0938935.1"/>
    </source>
</evidence>
<organism evidence="9 10">
    <name type="scientific">Brassica napus</name>
    <name type="common">Rape</name>
    <dbReference type="NCBI Taxonomy" id="3708"/>
    <lineage>
        <taxon>Eukaryota</taxon>
        <taxon>Viridiplantae</taxon>
        <taxon>Streptophyta</taxon>
        <taxon>Embryophyta</taxon>
        <taxon>Tracheophyta</taxon>
        <taxon>Spermatophyta</taxon>
        <taxon>Magnoliopsida</taxon>
        <taxon>eudicotyledons</taxon>
        <taxon>Gunneridae</taxon>
        <taxon>Pentapetalae</taxon>
        <taxon>rosids</taxon>
        <taxon>malvids</taxon>
        <taxon>Brassicales</taxon>
        <taxon>Brassicaceae</taxon>
        <taxon>Brassiceae</taxon>
        <taxon>Brassica</taxon>
    </lineage>
</organism>
<feature type="binding site" evidence="7">
    <location>
        <position position="485"/>
    </location>
    <ligand>
        <name>ATP</name>
        <dbReference type="ChEBI" id="CHEBI:30616"/>
    </ligand>
</feature>
<gene>
    <name evidence="9" type="ORF">HID58_006396</name>
</gene>
<evidence type="ECO:0000256" key="2">
    <source>
        <dbReference type="ARBA" id="ARBA00022614"/>
    </source>
</evidence>
<dbReference type="Pfam" id="PF00560">
    <property type="entry name" value="LRR_1"/>
    <property type="match status" value="3"/>
</dbReference>
<sequence>MKLIGKSQVSEGKRDVLSSWNNSFPLCNWKWQHKRVIGLELGRLQLGGVISPSIGNLSFLISLDLSNNSFGGTIPQEVGKLFRLEYLYMSSNVLRRGMPTSLSNCSRLLDLYLYTNPLGGGVPSELGSIPTTRANILTLQELRMEFNSLTGSIPPSFGKQQNMQTLALRANYFGSYSDGDLRFFNALSNGMHLLSLSVGSNRLGGDLPSSIANMSTNLTELSPGGNHISGSVPRDIRNLIHLQTSQLYGNLLSGPIPTSVGKLSGLGLLKCPEKIPSSIGNITQLVKLYLSNNSFEGVIPPSLGQAKSQNLNSSLLKHIGLQEHIDIRGLVGLKRVDLSNNISGSIPGYFSSFPLLEYLNQSNNNFEGRVPTKAKFQNSSLVSVSGNNNLCGDIKDLKLKPCFEIAPPMDTERPSLLKKVVIGNRNLQTDNPTPSALETFHGKISYREIRTATDDFSLSNLIGSGSFGTVFKALLPTMDKVVAVKVLNMERRGAKKRIQSSHLRVHKASIDYQGNEFRALIYEFMPHVCCEGSPTNRLAMSQADKQQISVRE</sequence>
<feature type="non-terminal residue" evidence="9">
    <location>
        <position position="552"/>
    </location>
</feature>
<keyword evidence="4" id="KW-0677">Repeat</keyword>
<evidence type="ECO:0000256" key="6">
    <source>
        <dbReference type="ARBA" id="ARBA00023136"/>
    </source>
</evidence>
<evidence type="ECO:0000256" key="7">
    <source>
        <dbReference type="PROSITE-ProRule" id="PRU10141"/>
    </source>
</evidence>
<dbReference type="PANTHER" id="PTHR27008">
    <property type="entry name" value="OS04G0122200 PROTEIN"/>
    <property type="match status" value="1"/>
</dbReference>
<evidence type="ECO:0000256" key="5">
    <source>
        <dbReference type="ARBA" id="ARBA00022989"/>
    </source>
</evidence>
<keyword evidence="3" id="KW-0812">Transmembrane</keyword>
<dbReference type="SUPFAM" id="SSF56112">
    <property type="entry name" value="Protein kinase-like (PK-like)"/>
    <property type="match status" value="1"/>
</dbReference>
<dbReference type="PROSITE" id="PS00107">
    <property type="entry name" value="PROTEIN_KINASE_ATP"/>
    <property type="match status" value="1"/>
</dbReference>
<dbReference type="SUPFAM" id="SSF52058">
    <property type="entry name" value="L domain-like"/>
    <property type="match status" value="1"/>
</dbReference>
<name>A0ABQ8EEA6_BRANA</name>
<keyword evidence="10" id="KW-1185">Reference proteome</keyword>
<accession>A0ABQ8EEA6</accession>
<evidence type="ECO:0000313" key="10">
    <source>
        <dbReference type="Proteomes" id="UP000824890"/>
    </source>
</evidence>
<reference evidence="9 10" key="1">
    <citation type="submission" date="2021-05" db="EMBL/GenBank/DDBJ databases">
        <title>Genome Assembly of Synthetic Allotetraploid Brassica napus Reveals Homoeologous Exchanges between Subgenomes.</title>
        <authorList>
            <person name="Davis J.T."/>
        </authorList>
    </citation>
    <scope>NUCLEOTIDE SEQUENCE [LARGE SCALE GENOMIC DNA]</scope>
    <source>
        <strain evidence="10">cv. Da-Ae</strain>
        <tissue evidence="9">Seedling</tissue>
    </source>
</reference>